<feature type="domain" description="HTH lysR-type" evidence="5">
    <location>
        <begin position="1"/>
        <end position="58"/>
    </location>
</feature>
<dbReference type="GO" id="GO:0003677">
    <property type="term" value="F:DNA binding"/>
    <property type="evidence" value="ECO:0007669"/>
    <property type="project" value="UniProtKB-KW"/>
</dbReference>
<dbReference type="EMBL" id="VUNB01000003">
    <property type="protein sequence ID" value="MST68697.1"/>
    <property type="molecule type" value="Genomic_DNA"/>
</dbReference>
<keyword evidence="2" id="KW-0805">Transcription regulation</keyword>
<dbReference type="SUPFAM" id="SSF46785">
    <property type="entry name" value="Winged helix' DNA-binding domain"/>
    <property type="match status" value="1"/>
</dbReference>
<protein>
    <submittedName>
        <fullName evidence="6">LysR family transcriptional regulator</fullName>
    </submittedName>
</protein>
<dbReference type="GO" id="GO:0032993">
    <property type="term" value="C:protein-DNA complex"/>
    <property type="evidence" value="ECO:0007669"/>
    <property type="project" value="TreeGrafter"/>
</dbReference>
<dbReference type="PROSITE" id="PS50931">
    <property type="entry name" value="HTH_LYSR"/>
    <property type="match status" value="1"/>
</dbReference>
<keyword evidence="3" id="KW-0238">DNA-binding</keyword>
<dbReference type="SUPFAM" id="SSF53850">
    <property type="entry name" value="Periplasmic binding protein-like II"/>
    <property type="match status" value="1"/>
</dbReference>
<dbReference type="InterPro" id="IPR005119">
    <property type="entry name" value="LysR_subst-bd"/>
</dbReference>
<dbReference type="PRINTS" id="PR00039">
    <property type="entry name" value="HTHLYSR"/>
</dbReference>
<keyword evidence="4" id="KW-0804">Transcription</keyword>
<comment type="similarity">
    <text evidence="1">Belongs to the LysR transcriptional regulatory family.</text>
</comment>
<evidence type="ECO:0000256" key="3">
    <source>
        <dbReference type="ARBA" id="ARBA00023125"/>
    </source>
</evidence>
<comment type="caution">
    <text evidence="6">The sequence shown here is derived from an EMBL/GenBank/DDBJ whole genome shotgun (WGS) entry which is preliminary data.</text>
</comment>
<evidence type="ECO:0000256" key="2">
    <source>
        <dbReference type="ARBA" id="ARBA00023015"/>
    </source>
</evidence>
<dbReference type="Pfam" id="PF03466">
    <property type="entry name" value="LysR_substrate"/>
    <property type="match status" value="1"/>
</dbReference>
<evidence type="ECO:0000256" key="1">
    <source>
        <dbReference type="ARBA" id="ARBA00009437"/>
    </source>
</evidence>
<dbReference type="Gene3D" id="1.10.10.10">
    <property type="entry name" value="Winged helix-like DNA-binding domain superfamily/Winged helix DNA-binding domain"/>
    <property type="match status" value="1"/>
</dbReference>
<reference evidence="6" key="1">
    <citation type="submission" date="2019-09" db="EMBL/GenBank/DDBJ databases">
        <title>In-depth cultivation of the pig gut microbiome towards novel bacterial diversity and tailored functional studies.</title>
        <authorList>
            <person name="Wylensek D."/>
            <person name="Hitch T.C.A."/>
            <person name="Clavel T."/>
        </authorList>
    </citation>
    <scope>NUCLEOTIDE SEQUENCE</scope>
    <source>
        <strain evidence="6">RF-744-FAT-WT-3</strain>
    </source>
</reference>
<dbReference type="PANTHER" id="PTHR30346">
    <property type="entry name" value="TRANSCRIPTIONAL DUAL REGULATOR HCAR-RELATED"/>
    <property type="match status" value="1"/>
</dbReference>
<organism evidence="6">
    <name type="scientific">Baileyella intestinalis</name>
    <dbReference type="NCBI Taxonomy" id="2606709"/>
    <lineage>
        <taxon>Bacteria</taxon>
        <taxon>Bacillati</taxon>
        <taxon>Bacillota</taxon>
        <taxon>Clostridia</taxon>
        <taxon>Peptostreptococcales</taxon>
        <taxon>Anaerovoracaceae</taxon>
        <taxon>Baileyella</taxon>
    </lineage>
</organism>
<dbReference type="InterPro" id="IPR036388">
    <property type="entry name" value="WH-like_DNA-bd_sf"/>
</dbReference>
<dbReference type="FunFam" id="1.10.10.10:FF:000001">
    <property type="entry name" value="LysR family transcriptional regulator"/>
    <property type="match status" value="1"/>
</dbReference>
<dbReference type="AlphaFoldDB" id="A0A6A8MBF5"/>
<accession>A0A6A8MBF5</accession>
<sequence>MTLKQLIYVLKVAEVGNMTEAASRLFIAQPSLTHAISELEKELGITIFIRTNRGITTTREGDEFLGYARNVIEQADLLEERYKRGHKGNPRFAVSCQHYSFAVSAFVEVINLFPAEEYDFILRETETYEIIEDVSHLRSEVGVLYLSPHNQTVLEKVFRKNDLVFTELLRVAPHIFISNAHPLSDRETLSLEDLEPYPYLSYEQGSNNSFYFSEEPLNALECRKNIKVRDRATLFNLAVGLNGYTVSSGIIDSSLSGPNIISKPLDTDGEMRIGYIRKKNAPTTRYCSAYINFLKDKTGASQL</sequence>
<dbReference type="CDD" id="cd05466">
    <property type="entry name" value="PBP2_LTTR_substrate"/>
    <property type="match status" value="1"/>
</dbReference>
<evidence type="ECO:0000259" key="5">
    <source>
        <dbReference type="PROSITE" id="PS50931"/>
    </source>
</evidence>
<gene>
    <name evidence="6" type="ORF">FYJ66_03715</name>
</gene>
<evidence type="ECO:0000313" key="6">
    <source>
        <dbReference type="EMBL" id="MST68697.1"/>
    </source>
</evidence>
<dbReference type="GO" id="GO:0003700">
    <property type="term" value="F:DNA-binding transcription factor activity"/>
    <property type="evidence" value="ECO:0007669"/>
    <property type="project" value="InterPro"/>
</dbReference>
<proteinExistence type="inferred from homology"/>
<name>A0A6A8MBF5_9FIRM</name>
<evidence type="ECO:0000256" key="4">
    <source>
        <dbReference type="ARBA" id="ARBA00023163"/>
    </source>
</evidence>
<dbReference type="Gene3D" id="3.40.190.10">
    <property type="entry name" value="Periplasmic binding protein-like II"/>
    <property type="match status" value="2"/>
</dbReference>
<dbReference type="RefSeq" id="WP_154572176.1">
    <property type="nucleotide sequence ID" value="NZ_VUNB01000003.1"/>
</dbReference>
<dbReference type="PANTHER" id="PTHR30346:SF0">
    <property type="entry name" value="HCA OPERON TRANSCRIPTIONAL ACTIVATOR HCAR"/>
    <property type="match status" value="1"/>
</dbReference>
<dbReference type="Pfam" id="PF00126">
    <property type="entry name" value="HTH_1"/>
    <property type="match status" value="1"/>
</dbReference>
<dbReference type="InterPro" id="IPR036390">
    <property type="entry name" value="WH_DNA-bd_sf"/>
</dbReference>
<dbReference type="InterPro" id="IPR000847">
    <property type="entry name" value="LysR_HTH_N"/>
</dbReference>